<evidence type="ECO:0000313" key="18">
    <source>
        <dbReference type="Proteomes" id="UP000824755"/>
    </source>
</evidence>
<reference evidence="17 18" key="1">
    <citation type="submission" date="2021-08" db="EMBL/GenBank/DDBJ databases">
        <title>Lysobacter sp. strain CJ11 Genome sequencing and assembly.</title>
        <authorList>
            <person name="Kim I."/>
        </authorList>
    </citation>
    <scope>NUCLEOTIDE SEQUENCE [LARGE SCALE GENOMIC DNA]</scope>
    <source>
        <strain evidence="17 18">CJ11</strain>
    </source>
</reference>
<keyword evidence="4" id="KW-0413">Isomerase</keyword>
<evidence type="ECO:0000256" key="11">
    <source>
        <dbReference type="ARBA" id="ARBA00041266"/>
    </source>
</evidence>
<evidence type="ECO:0000256" key="5">
    <source>
        <dbReference type="ARBA" id="ARBA00036184"/>
    </source>
</evidence>
<evidence type="ECO:0000256" key="1">
    <source>
        <dbReference type="ARBA" id="ARBA00010876"/>
    </source>
</evidence>
<dbReference type="EMBL" id="CP080544">
    <property type="protein sequence ID" value="QYR53599.1"/>
    <property type="molecule type" value="Genomic_DNA"/>
</dbReference>
<proteinExistence type="inferred from homology"/>
<dbReference type="EC" id="5.4.99.28" evidence="8"/>
<dbReference type="InterPro" id="IPR006224">
    <property type="entry name" value="PsdUridine_synth_RluA-like_CS"/>
</dbReference>
<comment type="similarity">
    <text evidence="1">Belongs to the pseudouridine synthase RluA family.</text>
</comment>
<evidence type="ECO:0000256" key="4">
    <source>
        <dbReference type="ARBA" id="ARBA00023235"/>
    </source>
</evidence>
<evidence type="ECO:0000256" key="12">
    <source>
        <dbReference type="ARBA" id="ARBA00042372"/>
    </source>
</evidence>
<dbReference type="Proteomes" id="UP000824755">
    <property type="component" value="Chromosome"/>
</dbReference>
<evidence type="ECO:0000256" key="2">
    <source>
        <dbReference type="ARBA" id="ARBA00022552"/>
    </source>
</evidence>
<keyword evidence="18" id="KW-1185">Reference proteome</keyword>
<evidence type="ECO:0000256" key="14">
    <source>
        <dbReference type="ARBA" id="ARBA00042883"/>
    </source>
</evidence>
<evidence type="ECO:0000256" key="10">
    <source>
        <dbReference type="ARBA" id="ARBA00039988"/>
    </source>
</evidence>
<feature type="domain" description="Pseudouridine synthase RsuA/RluA-like" evidence="16">
    <location>
        <begin position="10"/>
        <end position="157"/>
    </location>
</feature>
<dbReference type="Pfam" id="PF00849">
    <property type="entry name" value="PseudoU_synth_2"/>
    <property type="match status" value="1"/>
</dbReference>
<comment type="function">
    <text evidence="7">Dual specificity enzyme that catalyzes the synthesis of pseudouridine from uracil-746 in 23S ribosomal RNA and from uracil-32 in the anticodon stem and loop of transfer RNAs.</text>
</comment>
<dbReference type="PROSITE" id="PS01129">
    <property type="entry name" value="PSI_RLU"/>
    <property type="match status" value="1"/>
</dbReference>
<evidence type="ECO:0000256" key="8">
    <source>
        <dbReference type="ARBA" id="ARBA00038944"/>
    </source>
</evidence>
<evidence type="ECO:0000259" key="16">
    <source>
        <dbReference type="Pfam" id="PF00849"/>
    </source>
</evidence>
<evidence type="ECO:0000256" key="15">
    <source>
        <dbReference type="ARBA" id="ARBA00043143"/>
    </source>
</evidence>
<dbReference type="EC" id="5.4.99.29" evidence="9"/>
<dbReference type="InterPro" id="IPR006145">
    <property type="entry name" value="PsdUridine_synth_RsuA/RluA"/>
</dbReference>
<gene>
    <name evidence="17" type="ORF">H8L67_03630</name>
</gene>
<accession>A0ABX8WRX6</accession>
<dbReference type="PANTHER" id="PTHR21600:SF91">
    <property type="entry name" value="DUAL-SPECIFICITY RNA PSEUDOURIDINE SYNTHASE RLUA"/>
    <property type="match status" value="1"/>
</dbReference>
<dbReference type="Gene3D" id="3.30.2350.10">
    <property type="entry name" value="Pseudouridine synthase"/>
    <property type="match status" value="1"/>
</dbReference>
<evidence type="ECO:0000256" key="13">
    <source>
        <dbReference type="ARBA" id="ARBA00042844"/>
    </source>
</evidence>
<evidence type="ECO:0000256" key="3">
    <source>
        <dbReference type="ARBA" id="ARBA00022694"/>
    </source>
</evidence>
<comment type="catalytic activity">
    <reaction evidence="5">
        <text>uridine(32) in tRNA = pseudouridine(32) in tRNA</text>
        <dbReference type="Rhea" id="RHEA:42544"/>
        <dbReference type="Rhea" id="RHEA-COMP:10107"/>
        <dbReference type="Rhea" id="RHEA-COMP:10108"/>
        <dbReference type="ChEBI" id="CHEBI:65314"/>
        <dbReference type="ChEBI" id="CHEBI:65315"/>
        <dbReference type="EC" id="5.4.99.28"/>
    </reaction>
</comment>
<protein>
    <recommendedName>
        <fullName evidence="10">Dual-specificity RNA pseudouridine synthase RluA</fullName>
        <ecNumber evidence="8">5.4.99.28</ecNumber>
        <ecNumber evidence="9">5.4.99.29</ecNumber>
    </recommendedName>
    <alternativeName>
        <fullName evidence="11">23S rRNA pseudouridine(746) synthase</fullName>
    </alternativeName>
    <alternativeName>
        <fullName evidence="14">Ribosomal large subunit pseudouridine synthase A</fullName>
    </alternativeName>
    <alternativeName>
        <fullName evidence="13">rRNA pseudouridylate synthase A</fullName>
    </alternativeName>
    <alternativeName>
        <fullName evidence="15">rRNA-uridine isomerase A</fullName>
    </alternativeName>
    <alternativeName>
        <fullName evidence="12">tRNA pseudouridine(32) synthase</fullName>
    </alternativeName>
</protein>
<sequence>MTIPHHIDDDLLVVSKPAGLLSVPGRGEDKQDCLVARLQQQWPDALTVHRLDQVTSGLMVFARNARAHRALSDAFAAREVDKVYEAIVQGELKADSGVIDLPLICDWPNRPKQIIDHAIGKAACTRWSVMTKSAGQTRVALVPVTGRTHQLRVHLQALGHPIVGDVFYGADAASRVMLHARHLAFRHPVSGMALVFDDPPPF</sequence>
<dbReference type="InterPro" id="IPR050188">
    <property type="entry name" value="RluA_PseudoU_synthase"/>
</dbReference>
<dbReference type="RefSeq" id="WP_220380407.1">
    <property type="nucleotide sequence ID" value="NZ_CP080544.1"/>
</dbReference>
<keyword evidence="3" id="KW-0819">tRNA processing</keyword>
<dbReference type="CDD" id="cd02869">
    <property type="entry name" value="PseudoU_synth_RluA_like"/>
    <property type="match status" value="1"/>
</dbReference>
<name>A0ABX8WRX6_9GAMM</name>
<evidence type="ECO:0000256" key="9">
    <source>
        <dbReference type="ARBA" id="ARBA00038945"/>
    </source>
</evidence>
<evidence type="ECO:0000256" key="7">
    <source>
        <dbReference type="ARBA" id="ARBA00037305"/>
    </source>
</evidence>
<comment type="catalytic activity">
    <reaction evidence="6">
        <text>uridine(746) in 23S rRNA = pseudouridine(746) in 23S rRNA</text>
        <dbReference type="Rhea" id="RHEA:42548"/>
        <dbReference type="Rhea" id="RHEA-COMP:10109"/>
        <dbReference type="Rhea" id="RHEA-COMP:10110"/>
        <dbReference type="ChEBI" id="CHEBI:65314"/>
        <dbReference type="ChEBI" id="CHEBI:65315"/>
        <dbReference type="EC" id="5.4.99.29"/>
    </reaction>
</comment>
<dbReference type="InterPro" id="IPR020103">
    <property type="entry name" value="PsdUridine_synth_cat_dom_sf"/>
</dbReference>
<dbReference type="SUPFAM" id="SSF55120">
    <property type="entry name" value="Pseudouridine synthase"/>
    <property type="match status" value="1"/>
</dbReference>
<evidence type="ECO:0000256" key="6">
    <source>
        <dbReference type="ARBA" id="ARBA00036916"/>
    </source>
</evidence>
<keyword evidence="2" id="KW-0698">rRNA processing</keyword>
<evidence type="ECO:0000313" key="17">
    <source>
        <dbReference type="EMBL" id="QYR53599.1"/>
    </source>
</evidence>
<organism evidence="17 18">
    <name type="scientific">Lysobacter soyae</name>
    <dbReference type="NCBI Taxonomy" id="2764185"/>
    <lineage>
        <taxon>Bacteria</taxon>
        <taxon>Pseudomonadati</taxon>
        <taxon>Pseudomonadota</taxon>
        <taxon>Gammaproteobacteria</taxon>
        <taxon>Lysobacterales</taxon>
        <taxon>Lysobacteraceae</taxon>
        <taxon>Lysobacter</taxon>
    </lineage>
</organism>
<dbReference type="PANTHER" id="PTHR21600">
    <property type="entry name" value="MITOCHONDRIAL RNA PSEUDOURIDINE SYNTHASE"/>
    <property type="match status" value="1"/>
</dbReference>